<proteinExistence type="predicted"/>
<evidence type="ECO:0000256" key="1">
    <source>
        <dbReference type="SAM" id="MobiDB-lite"/>
    </source>
</evidence>
<feature type="region of interest" description="Disordered" evidence="1">
    <location>
        <begin position="75"/>
        <end position="251"/>
    </location>
</feature>
<feature type="compositionally biased region" description="Pro residues" evidence="1">
    <location>
        <begin position="115"/>
        <end position="127"/>
    </location>
</feature>
<dbReference type="AlphaFoldDB" id="A0AAD9JEW1"/>
<reference evidence="2" key="1">
    <citation type="journal article" date="2023" name="Mol. Biol. Evol.">
        <title>Third-Generation Sequencing Reveals the Adaptive Role of the Epigenome in Three Deep-Sea Polychaetes.</title>
        <authorList>
            <person name="Perez M."/>
            <person name="Aroh O."/>
            <person name="Sun Y."/>
            <person name="Lan Y."/>
            <person name="Juniper S.K."/>
            <person name="Young C.R."/>
            <person name="Angers B."/>
            <person name="Qian P.Y."/>
        </authorList>
    </citation>
    <scope>NUCLEOTIDE SEQUENCE</scope>
    <source>
        <strain evidence="2">P08H-3</strain>
    </source>
</reference>
<keyword evidence="3" id="KW-1185">Reference proteome</keyword>
<dbReference type="EMBL" id="JAODUP010000363">
    <property type="protein sequence ID" value="KAK2151427.1"/>
    <property type="molecule type" value="Genomic_DNA"/>
</dbReference>
<accession>A0AAD9JEW1</accession>
<evidence type="ECO:0000313" key="2">
    <source>
        <dbReference type="EMBL" id="KAK2151427.1"/>
    </source>
</evidence>
<organism evidence="2 3">
    <name type="scientific">Paralvinella palmiformis</name>
    <dbReference type="NCBI Taxonomy" id="53620"/>
    <lineage>
        <taxon>Eukaryota</taxon>
        <taxon>Metazoa</taxon>
        <taxon>Spiralia</taxon>
        <taxon>Lophotrochozoa</taxon>
        <taxon>Annelida</taxon>
        <taxon>Polychaeta</taxon>
        <taxon>Sedentaria</taxon>
        <taxon>Canalipalpata</taxon>
        <taxon>Terebellida</taxon>
        <taxon>Terebelliformia</taxon>
        <taxon>Alvinellidae</taxon>
        <taxon>Paralvinella</taxon>
    </lineage>
</organism>
<dbReference type="Proteomes" id="UP001208570">
    <property type="component" value="Unassembled WGS sequence"/>
</dbReference>
<feature type="compositionally biased region" description="Pro residues" evidence="1">
    <location>
        <begin position="241"/>
        <end position="251"/>
    </location>
</feature>
<evidence type="ECO:0000313" key="3">
    <source>
        <dbReference type="Proteomes" id="UP001208570"/>
    </source>
</evidence>
<gene>
    <name evidence="2" type="ORF">LSH36_363g00011</name>
</gene>
<feature type="compositionally biased region" description="Acidic residues" evidence="1">
    <location>
        <begin position="192"/>
        <end position="205"/>
    </location>
</feature>
<feature type="compositionally biased region" description="Acidic residues" evidence="1">
    <location>
        <begin position="142"/>
        <end position="160"/>
    </location>
</feature>
<name>A0AAD9JEW1_9ANNE</name>
<comment type="caution">
    <text evidence="2">The sequence shown here is derived from an EMBL/GenBank/DDBJ whole genome shotgun (WGS) entry which is preliminary data.</text>
</comment>
<feature type="compositionally biased region" description="Acidic residues" evidence="1">
    <location>
        <begin position="215"/>
        <end position="234"/>
    </location>
</feature>
<protein>
    <submittedName>
        <fullName evidence="2">Uncharacterized protein</fullName>
    </submittedName>
</protein>
<sequence length="251" mass="28280">MSIRHSFSQGDLAGVIMAYDDSQTTAHSITQAPEIVLDDASLPKTKSRKTWNTRRLKHFSEQLLKPFATISIKTKPKRVPPGAKLEQCPPLIIPRGAGGALPPIPKQPTAKAFNHPPPRKYQPPSPDDPSEDYLEPSRNSDPLEEENYAPIEDEYDEAEEVSCPPIRAAKHQFRELPPQPPRSPMNPHHMEEYEEPSQLDYEDADTIQPDRNKDDFDDDSDDEDCSETYAEPDEMSNPLPRRGPVPPLPCK</sequence>